<sequence length="209" mass="23142">MFKIIDISMTIEDSMTVYKNKEEKKPKIYNSSNFQTGRTHETRIDIDCHGGTHIDAPLHMLEDGATIETIGLEQLVGTCRVLDLTHVGVDGVGSEDLKPHNLQRGEWILLKTQNSFTEAFDPDFIFVNEDGARHLIEVGIRGVGIDSLGIERSQPEYTTHRPLFRNGIIIAEGLRLKDVAPGTYFMVIAPLKLTGIDGAPARAFLIGNA</sequence>
<dbReference type="GO" id="GO:0004061">
    <property type="term" value="F:arylformamidase activity"/>
    <property type="evidence" value="ECO:0007669"/>
    <property type="project" value="UniProtKB-EC"/>
</dbReference>
<dbReference type="EC" id="3.5.1.9" evidence="4"/>
<dbReference type="EMBL" id="JFHU01000260">
    <property type="protein sequence ID" value="EXX84807.1"/>
    <property type="molecule type" value="Genomic_DNA"/>
</dbReference>
<dbReference type="FunFam" id="3.50.30.50:FF:000001">
    <property type="entry name" value="Kynurenine formamidase"/>
    <property type="match status" value="1"/>
</dbReference>
<dbReference type="SUPFAM" id="SSF102198">
    <property type="entry name" value="Putative cyclase"/>
    <property type="match status" value="1"/>
</dbReference>
<reference evidence="12 13" key="1">
    <citation type="submission" date="2014-02" db="EMBL/GenBank/DDBJ databases">
        <title>Genome sequence of Paenibacillus darwinianus reveals adaptive mechanisms for survival in Antarctic soils.</title>
        <authorList>
            <person name="Dsouza M."/>
            <person name="Taylor M.W."/>
            <person name="Turner S.J."/>
            <person name="Aislabie J."/>
        </authorList>
    </citation>
    <scope>NUCLEOTIDE SEQUENCE [LARGE SCALE GENOMIC DNA]</scope>
    <source>
        <strain evidence="12 13">CE1</strain>
    </source>
</reference>
<dbReference type="GO" id="GO:0046872">
    <property type="term" value="F:metal ion binding"/>
    <property type="evidence" value="ECO:0007669"/>
    <property type="project" value="UniProtKB-KW"/>
</dbReference>
<evidence type="ECO:0000256" key="4">
    <source>
        <dbReference type="ARBA" id="ARBA00012930"/>
    </source>
</evidence>
<name>A0A9W5W6D3_9BACL</name>
<evidence type="ECO:0000313" key="13">
    <source>
        <dbReference type="Proteomes" id="UP000053750"/>
    </source>
</evidence>
<evidence type="ECO:0000256" key="2">
    <source>
        <dbReference type="ARBA" id="ARBA00002204"/>
    </source>
</evidence>
<keyword evidence="9" id="KW-0823">Tryptophan catabolism</keyword>
<dbReference type="InterPro" id="IPR037175">
    <property type="entry name" value="KFase_sf"/>
</dbReference>
<dbReference type="OrthoDB" id="9796085at2"/>
<evidence type="ECO:0000256" key="9">
    <source>
        <dbReference type="ARBA" id="ARBA00023079"/>
    </source>
</evidence>
<evidence type="ECO:0000256" key="11">
    <source>
        <dbReference type="ARBA" id="ARBA00060547"/>
    </source>
</evidence>
<keyword evidence="8" id="KW-0862">Zinc</keyword>
<evidence type="ECO:0000256" key="1">
    <source>
        <dbReference type="ARBA" id="ARBA00001947"/>
    </source>
</evidence>
<keyword evidence="6" id="KW-0479">Metal-binding</keyword>
<comment type="catalytic activity">
    <reaction evidence="10">
        <text>N-formyl-L-kynurenine + H2O = L-kynurenine + formate + H(+)</text>
        <dbReference type="Rhea" id="RHEA:13009"/>
        <dbReference type="ChEBI" id="CHEBI:15377"/>
        <dbReference type="ChEBI" id="CHEBI:15378"/>
        <dbReference type="ChEBI" id="CHEBI:15740"/>
        <dbReference type="ChEBI" id="CHEBI:57959"/>
        <dbReference type="ChEBI" id="CHEBI:58629"/>
        <dbReference type="EC" id="3.5.1.9"/>
    </reaction>
</comment>
<dbReference type="AlphaFoldDB" id="A0A9W5W6D3"/>
<evidence type="ECO:0000256" key="5">
    <source>
        <dbReference type="ARBA" id="ARBA00014889"/>
    </source>
</evidence>
<evidence type="ECO:0000256" key="7">
    <source>
        <dbReference type="ARBA" id="ARBA00022801"/>
    </source>
</evidence>
<comment type="subunit">
    <text evidence="3">Homodimer.</text>
</comment>
<dbReference type="Pfam" id="PF04199">
    <property type="entry name" value="Cyclase"/>
    <property type="match status" value="1"/>
</dbReference>
<dbReference type="GO" id="GO:0019441">
    <property type="term" value="P:L-tryptophan catabolic process to kynurenine"/>
    <property type="evidence" value="ECO:0007669"/>
    <property type="project" value="InterPro"/>
</dbReference>
<comment type="pathway">
    <text evidence="11">Amino-acid degradation; L-tryptophan degradation via kynurenine pathway; L-kynurenine from L-tryptophan: step 2/2.</text>
</comment>
<accession>A0A9W5W6D3</accession>
<dbReference type="InterPro" id="IPR007325">
    <property type="entry name" value="KFase/CYL"/>
</dbReference>
<keyword evidence="13" id="KW-1185">Reference proteome</keyword>
<dbReference type="RefSeq" id="WP_036581504.1">
    <property type="nucleotide sequence ID" value="NZ_KK082161.1"/>
</dbReference>
<evidence type="ECO:0000256" key="3">
    <source>
        <dbReference type="ARBA" id="ARBA00011738"/>
    </source>
</evidence>
<dbReference type="Proteomes" id="UP000053750">
    <property type="component" value="Unassembled WGS sequence"/>
</dbReference>
<dbReference type="Gene3D" id="3.50.30.50">
    <property type="entry name" value="Putative cyclase"/>
    <property type="match status" value="1"/>
</dbReference>
<keyword evidence="7" id="KW-0378">Hydrolase</keyword>
<organism evidence="12 13">
    <name type="scientific">Paenibacillus darwinianus</name>
    <dbReference type="NCBI Taxonomy" id="1380763"/>
    <lineage>
        <taxon>Bacteria</taxon>
        <taxon>Bacillati</taxon>
        <taxon>Bacillota</taxon>
        <taxon>Bacilli</taxon>
        <taxon>Bacillales</taxon>
        <taxon>Paenibacillaceae</taxon>
        <taxon>Paenibacillus</taxon>
    </lineage>
</organism>
<evidence type="ECO:0000256" key="6">
    <source>
        <dbReference type="ARBA" id="ARBA00022723"/>
    </source>
</evidence>
<proteinExistence type="predicted"/>
<comment type="caution">
    <text evidence="12">The sequence shown here is derived from an EMBL/GenBank/DDBJ whole genome shotgun (WGS) entry which is preliminary data.</text>
</comment>
<comment type="function">
    <text evidence="2">Catalyzes the hydrolysis of N-formyl-L-kynurenine to L-kynurenine, the second step in the kynurenine pathway of tryptophan degradation.</text>
</comment>
<evidence type="ECO:0000256" key="10">
    <source>
        <dbReference type="ARBA" id="ARBA00048496"/>
    </source>
</evidence>
<evidence type="ECO:0000256" key="8">
    <source>
        <dbReference type="ARBA" id="ARBA00022833"/>
    </source>
</evidence>
<protein>
    <recommendedName>
        <fullName evidence="5">Kynurenine formamidase</fullName>
        <ecNumber evidence="4">3.5.1.9</ecNumber>
    </recommendedName>
</protein>
<dbReference type="PANTHER" id="PTHR31118:SF12">
    <property type="entry name" value="CYCLASE-LIKE PROTEIN 2"/>
    <property type="match status" value="1"/>
</dbReference>
<evidence type="ECO:0000313" key="12">
    <source>
        <dbReference type="EMBL" id="EXX84807.1"/>
    </source>
</evidence>
<dbReference type="PANTHER" id="PTHR31118">
    <property type="entry name" value="CYCLASE-LIKE PROTEIN 2"/>
    <property type="match status" value="1"/>
</dbReference>
<comment type="cofactor">
    <cofactor evidence="1">
        <name>Zn(2+)</name>
        <dbReference type="ChEBI" id="CHEBI:29105"/>
    </cofactor>
</comment>
<gene>
    <name evidence="12" type="ORF">BG53_10380</name>
</gene>